<feature type="transmembrane region" description="Helical" evidence="1">
    <location>
        <begin position="26"/>
        <end position="48"/>
    </location>
</feature>
<dbReference type="Proteomes" id="UP000254424">
    <property type="component" value="Unassembled WGS sequence"/>
</dbReference>
<accession>A0A380YKX0</accession>
<keyword evidence="1" id="KW-1133">Transmembrane helix</keyword>
<gene>
    <name evidence="2" type="ORF">NCTC11155_01486</name>
</gene>
<evidence type="ECO:0008006" key="4">
    <source>
        <dbReference type="Google" id="ProtNLM"/>
    </source>
</evidence>
<feature type="transmembrane region" description="Helical" evidence="1">
    <location>
        <begin position="89"/>
        <end position="106"/>
    </location>
</feature>
<evidence type="ECO:0000313" key="3">
    <source>
        <dbReference type="Proteomes" id="UP000254424"/>
    </source>
</evidence>
<dbReference type="GeneID" id="93071393"/>
<evidence type="ECO:0000256" key="1">
    <source>
        <dbReference type="SAM" id="Phobius"/>
    </source>
</evidence>
<dbReference type="STRING" id="483216.BACEGG_02345"/>
<proteinExistence type="predicted"/>
<feature type="transmembrane region" description="Helical" evidence="1">
    <location>
        <begin position="126"/>
        <end position="146"/>
    </location>
</feature>
<sequence length="148" mass="16978">MNKDTLYTQTPLILDNPPSNVTDIEALYGAFIVSLTLLFVISFIKYFIGTDIKQKEVINIMIELPIDIFTIAITTLITFYYMVNSMNQMFILLLMSFVIMLLSSTFRRYAIKELNNDNIRIGRITIYTFFETALSFGGVFLIAIILSN</sequence>
<feature type="transmembrane region" description="Helical" evidence="1">
    <location>
        <begin position="60"/>
        <end position="83"/>
    </location>
</feature>
<keyword evidence="1" id="KW-0812">Transmembrane</keyword>
<protein>
    <recommendedName>
        <fullName evidence="4">Transmembrane protein</fullName>
    </recommendedName>
</protein>
<dbReference type="EMBL" id="UFSX01000001">
    <property type="protein sequence ID" value="SUV29499.1"/>
    <property type="molecule type" value="Genomic_DNA"/>
</dbReference>
<evidence type="ECO:0000313" key="2">
    <source>
        <dbReference type="EMBL" id="SUV29499.1"/>
    </source>
</evidence>
<dbReference type="AlphaFoldDB" id="A0A380YKX0"/>
<organism evidence="2 3">
    <name type="scientific">Bacteroides eggerthii</name>
    <dbReference type="NCBI Taxonomy" id="28111"/>
    <lineage>
        <taxon>Bacteria</taxon>
        <taxon>Pseudomonadati</taxon>
        <taxon>Bacteroidota</taxon>
        <taxon>Bacteroidia</taxon>
        <taxon>Bacteroidales</taxon>
        <taxon>Bacteroidaceae</taxon>
        <taxon>Bacteroides</taxon>
    </lineage>
</organism>
<name>A0A380YKX0_9BACE</name>
<reference evidence="2 3" key="1">
    <citation type="submission" date="2018-06" db="EMBL/GenBank/DDBJ databases">
        <authorList>
            <consortium name="Pathogen Informatics"/>
            <person name="Doyle S."/>
        </authorList>
    </citation>
    <scope>NUCLEOTIDE SEQUENCE [LARGE SCALE GENOMIC DNA]</scope>
    <source>
        <strain evidence="2 3">NCTC11155</strain>
    </source>
</reference>
<dbReference type="RefSeq" id="WP_004290667.1">
    <property type="nucleotide sequence ID" value="NZ_CABKNQ010000018.1"/>
</dbReference>
<keyword evidence="1" id="KW-0472">Membrane</keyword>